<feature type="region of interest" description="Disordered" evidence="1">
    <location>
        <begin position="188"/>
        <end position="218"/>
    </location>
</feature>
<dbReference type="Proteomes" id="UP000287651">
    <property type="component" value="Unassembled WGS sequence"/>
</dbReference>
<dbReference type="AlphaFoldDB" id="A0A426YLG4"/>
<proteinExistence type="predicted"/>
<dbReference type="EMBL" id="AMZH03011603">
    <property type="protein sequence ID" value="RRT52567.1"/>
    <property type="molecule type" value="Genomic_DNA"/>
</dbReference>
<evidence type="ECO:0000313" key="2">
    <source>
        <dbReference type="EMBL" id="RRT52567.1"/>
    </source>
</evidence>
<comment type="caution">
    <text evidence="2">The sequence shown here is derived from an EMBL/GenBank/DDBJ whole genome shotgun (WGS) entry which is preliminary data.</text>
</comment>
<accession>A0A426YLG4</accession>
<gene>
    <name evidence="2" type="ORF">B296_00050385</name>
</gene>
<reference evidence="2 3" key="1">
    <citation type="journal article" date="2014" name="Agronomy (Basel)">
        <title>A Draft Genome Sequence for Ensete ventricosum, the Drought-Tolerant Tree Against Hunger.</title>
        <authorList>
            <person name="Harrison J."/>
            <person name="Moore K.A."/>
            <person name="Paszkiewicz K."/>
            <person name="Jones T."/>
            <person name="Grant M."/>
            <person name="Ambacheew D."/>
            <person name="Muzemil S."/>
            <person name="Studholme D.J."/>
        </authorList>
    </citation>
    <scope>NUCLEOTIDE SEQUENCE [LARGE SCALE GENOMIC DNA]</scope>
</reference>
<name>A0A426YLG4_ENSVE</name>
<sequence>MDCSPTGADDFDTHEKQYLSGSNIIGLDIGALLELEGIHGRSISREWAWRSGRPLISEQSTSCRSHAAGNPYDISAVPWRLHRLRQLNRDVGDADAGEGRAGDALQPRRHGDVVSHHLAVADPLNHGDGVGVVLVVGVRLVAPRHPEDPLHGVQIHPPDVDVLHVGASAHRRLDPDARLRVQRGDVLRPHVSDPTGHLAPQCDHGTGRRHAGEPSDDDVLARHPVGDAVLVPPALDRHAVVAGHYVAVLDPDIGAGVCQIKKKNPPA</sequence>
<protein>
    <submittedName>
        <fullName evidence="2">Uncharacterized protein</fullName>
    </submittedName>
</protein>
<organism evidence="2 3">
    <name type="scientific">Ensete ventricosum</name>
    <name type="common">Abyssinian banana</name>
    <name type="synonym">Musa ensete</name>
    <dbReference type="NCBI Taxonomy" id="4639"/>
    <lineage>
        <taxon>Eukaryota</taxon>
        <taxon>Viridiplantae</taxon>
        <taxon>Streptophyta</taxon>
        <taxon>Embryophyta</taxon>
        <taxon>Tracheophyta</taxon>
        <taxon>Spermatophyta</taxon>
        <taxon>Magnoliopsida</taxon>
        <taxon>Liliopsida</taxon>
        <taxon>Zingiberales</taxon>
        <taxon>Musaceae</taxon>
        <taxon>Ensete</taxon>
    </lineage>
</organism>
<evidence type="ECO:0000256" key="1">
    <source>
        <dbReference type="SAM" id="MobiDB-lite"/>
    </source>
</evidence>
<evidence type="ECO:0000313" key="3">
    <source>
        <dbReference type="Proteomes" id="UP000287651"/>
    </source>
</evidence>